<evidence type="ECO:0000256" key="1">
    <source>
        <dbReference type="ARBA" id="ARBA00001968"/>
    </source>
</evidence>
<feature type="site" description="Important for substrate specificity" evidence="3">
    <location>
        <position position="12"/>
    </location>
</feature>
<gene>
    <name evidence="4" type="ORF">GCM10008967_25960</name>
</gene>
<feature type="site" description="Important for substrate specificity" evidence="3">
    <location>
        <position position="70"/>
    </location>
</feature>
<accession>A0ABP3G2Y2</accession>
<evidence type="ECO:0000313" key="5">
    <source>
        <dbReference type="Proteomes" id="UP001500782"/>
    </source>
</evidence>
<dbReference type="PANTHER" id="PTHR43213">
    <property type="entry name" value="BIFUNCTIONAL DTTP/UTP PYROPHOSPHATASE/METHYLTRANSFERASE PROTEIN-RELATED"/>
    <property type="match status" value="1"/>
</dbReference>
<feature type="site" description="Important for substrate specificity" evidence="3">
    <location>
        <position position="152"/>
    </location>
</feature>
<comment type="catalytic activity">
    <reaction evidence="3">
        <text>UTP + H2O = UMP + diphosphate + H(+)</text>
        <dbReference type="Rhea" id="RHEA:29395"/>
        <dbReference type="ChEBI" id="CHEBI:15377"/>
        <dbReference type="ChEBI" id="CHEBI:15378"/>
        <dbReference type="ChEBI" id="CHEBI:33019"/>
        <dbReference type="ChEBI" id="CHEBI:46398"/>
        <dbReference type="ChEBI" id="CHEBI:57865"/>
        <dbReference type="EC" id="3.6.1.9"/>
    </reaction>
</comment>
<feature type="active site" description="Proton acceptor" evidence="3">
    <location>
        <position position="69"/>
    </location>
</feature>
<dbReference type="PIRSF" id="PIRSF006305">
    <property type="entry name" value="Maf"/>
    <property type="match status" value="1"/>
</dbReference>
<keyword evidence="2 3" id="KW-0378">Hydrolase</keyword>
<evidence type="ECO:0000256" key="2">
    <source>
        <dbReference type="ARBA" id="ARBA00022801"/>
    </source>
</evidence>
<evidence type="ECO:0000256" key="3">
    <source>
        <dbReference type="HAMAP-Rule" id="MF_00528"/>
    </source>
</evidence>
<name>A0ABP3G2Y2_9BACI</name>
<organism evidence="4 5">
    <name type="scientific">Bacillus carboniphilus</name>
    <dbReference type="NCBI Taxonomy" id="86663"/>
    <lineage>
        <taxon>Bacteria</taxon>
        <taxon>Bacillati</taxon>
        <taxon>Bacillota</taxon>
        <taxon>Bacilli</taxon>
        <taxon>Bacillales</taxon>
        <taxon>Bacillaceae</taxon>
        <taxon>Bacillus</taxon>
    </lineage>
</organism>
<proteinExistence type="inferred from homology"/>
<dbReference type="SUPFAM" id="SSF52972">
    <property type="entry name" value="ITPase-like"/>
    <property type="match status" value="1"/>
</dbReference>
<sequence>MNPLILASGSPRRSELLKQMDVSFQVHKSGADESLPPNIRPQDAVTELSSRKALEVASQYPNHFVLGADTVVSIQNEILGKPETEEEAFTMLKKLSDTTHQVFTGVTLVVNGQAHSFYEGTDVTFWTLSDEEIKQYIKTGEPFDKAGGYGIQGKGAYFVKEIKGDFYTVMGLPIAKTIRQLKQFGFPV</sequence>
<comment type="cofactor">
    <cofactor evidence="1 3">
        <name>a divalent metal cation</name>
        <dbReference type="ChEBI" id="CHEBI:60240"/>
    </cofactor>
</comment>
<dbReference type="HAMAP" id="MF_00528">
    <property type="entry name" value="Maf"/>
    <property type="match status" value="1"/>
</dbReference>
<comment type="caution">
    <text evidence="3">Lacks conserved residue(s) required for the propagation of feature annotation.</text>
</comment>
<keyword evidence="5" id="KW-1185">Reference proteome</keyword>
<dbReference type="Gene3D" id="3.90.950.10">
    <property type="match status" value="1"/>
</dbReference>
<dbReference type="PANTHER" id="PTHR43213:SF5">
    <property type="entry name" value="BIFUNCTIONAL DTTP_UTP PYROPHOSPHATASE_METHYLTRANSFERASE PROTEIN-RELATED"/>
    <property type="match status" value="1"/>
</dbReference>
<comment type="similarity">
    <text evidence="3">Belongs to the Maf family. YhdE subfamily.</text>
</comment>
<dbReference type="Pfam" id="PF02545">
    <property type="entry name" value="Maf"/>
    <property type="match status" value="1"/>
</dbReference>
<comment type="function">
    <text evidence="3">Nucleoside triphosphate pyrophosphatase that hydrolyzes dTTP and UTP. May have a dual role in cell division arrest and in preventing the incorporation of modified nucleotides into cellular nucleic acids.</text>
</comment>
<evidence type="ECO:0000313" key="4">
    <source>
        <dbReference type="EMBL" id="GAA0334007.1"/>
    </source>
</evidence>
<comment type="subcellular location">
    <subcellularLocation>
        <location evidence="3">Cytoplasm</location>
    </subcellularLocation>
</comment>
<reference evidence="5" key="1">
    <citation type="journal article" date="2019" name="Int. J. Syst. Evol. Microbiol.">
        <title>The Global Catalogue of Microorganisms (GCM) 10K type strain sequencing project: providing services to taxonomists for standard genome sequencing and annotation.</title>
        <authorList>
            <consortium name="The Broad Institute Genomics Platform"/>
            <consortium name="The Broad Institute Genome Sequencing Center for Infectious Disease"/>
            <person name="Wu L."/>
            <person name="Ma J."/>
        </authorList>
    </citation>
    <scope>NUCLEOTIDE SEQUENCE [LARGE SCALE GENOMIC DNA]</scope>
    <source>
        <strain evidence="5">JCM 9731</strain>
    </source>
</reference>
<dbReference type="EC" id="3.6.1.9" evidence="3"/>
<keyword evidence="3" id="KW-0963">Cytoplasm</keyword>
<comment type="caution">
    <text evidence="4">The sequence shown here is derived from an EMBL/GenBank/DDBJ whole genome shotgun (WGS) entry which is preliminary data.</text>
</comment>
<dbReference type="Proteomes" id="UP001500782">
    <property type="component" value="Unassembled WGS sequence"/>
</dbReference>
<dbReference type="InterPro" id="IPR003697">
    <property type="entry name" value="Maf-like"/>
</dbReference>
<dbReference type="InterPro" id="IPR029001">
    <property type="entry name" value="ITPase-like_fam"/>
</dbReference>
<dbReference type="CDD" id="cd00555">
    <property type="entry name" value="Maf"/>
    <property type="match status" value="1"/>
</dbReference>
<dbReference type="NCBIfam" id="TIGR00172">
    <property type="entry name" value="maf"/>
    <property type="match status" value="1"/>
</dbReference>
<dbReference type="RefSeq" id="WP_343799706.1">
    <property type="nucleotide sequence ID" value="NZ_BAAADJ010000023.1"/>
</dbReference>
<comment type="catalytic activity">
    <reaction evidence="3">
        <text>dTTP + H2O = dTMP + diphosphate + H(+)</text>
        <dbReference type="Rhea" id="RHEA:28534"/>
        <dbReference type="ChEBI" id="CHEBI:15377"/>
        <dbReference type="ChEBI" id="CHEBI:15378"/>
        <dbReference type="ChEBI" id="CHEBI:33019"/>
        <dbReference type="ChEBI" id="CHEBI:37568"/>
        <dbReference type="ChEBI" id="CHEBI:63528"/>
        <dbReference type="EC" id="3.6.1.9"/>
    </reaction>
</comment>
<keyword evidence="3" id="KW-0546">Nucleotide metabolism</keyword>
<protein>
    <recommendedName>
        <fullName evidence="3">dTTP/UTP pyrophosphatase</fullName>
        <shortName evidence="3">dTTPase/UTPase</shortName>
        <ecNumber evidence="3">3.6.1.9</ecNumber>
    </recommendedName>
    <alternativeName>
        <fullName evidence="3">Nucleoside triphosphate pyrophosphatase</fullName>
    </alternativeName>
    <alternativeName>
        <fullName evidence="3">Nucleotide pyrophosphatase</fullName>
        <shortName evidence="3">Nucleotide PPase</shortName>
    </alternativeName>
</protein>
<dbReference type="EMBL" id="BAAADJ010000023">
    <property type="protein sequence ID" value="GAA0334007.1"/>
    <property type="molecule type" value="Genomic_DNA"/>
</dbReference>